<feature type="domain" description="FAD-binding" evidence="1">
    <location>
        <begin position="20"/>
        <end position="359"/>
    </location>
</feature>
<dbReference type="InterPro" id="IPR015813">
    <property type="entry name" value="Pyrv/PenolPyrv_kinase-like_dom"/>
</dbReference>
<dbReference type="SUPFAM" id="SSF51905">
    <property type="entry name" value="FAD/NAD(P)-binding domain"/>
    <property type="match status" value="1"/>
</dbReference>
<evidence type="ECO:0000313" key="2">
    <source>
        <dbReference type="EMBL" id="MFC7604682.1"/>
    </source>
</evidence>
<protein>
    <submittedName>
        <fullName evidence="2">FAD-dependent monooxygenase</fullName>
    </submittedName>
</protein>
<dbReference type="CDD" id="cd00377">
    <property type="entry name" value="ICL_PEPM"/>
    <property type="match status" value="1"/>
</dbReference>
<dbReference type="Gene3D" id="3.50.50.60">
    <property type="entry name" value="FAD/NAD(P)-binding domain"/>
    <property type="match status" value="1"/>
</dbReference>
<dbReference type="Gene3D" id="3.20.20.60">
    <property type="entry name" value="Phosphoenolpyruvate-binding domains"/>
    <property type="match status" value="1"/>
</dbReference>
<dbReference type="InterPro" id="IPR039556">
    <property type="entry name" value="ICL/PEPM"/>
</dbReference>
<dbReference type="InterPro" id="IPR036188">
    <property type="entry name" value="FAD/NAD-bd_sf"/>
</dbReference>
<gene>
    <name evidence="2" type="ORF">ACFQVD_31700</name>
</gene>
<name>A0ABW2T996_9ACTN</name>
<sequence>MNDSSAADEQVAQGTDDMNTVVVAGMGPVGMVAALKLAQLGHQVLVLEAGPDLAEESRASTFHPSSLELLEQLGVVEELHEVGLKAPVFQYRERTGAVLSEMDMSLLADETRYPYRLQSEQNNLTRIIRDRLLPMPNVTLRFSSPVQRVEQGDRHARIFLPDTDRDRPILARWLVAADGAQSNIRRSLGISFEGRTYDERFLVLSTTHDFRADFPDLAYVSYISDPQEWGVLLRTPNHWRALFPVRDSESDEHALSAAAMQDRLQRIAAGPDPYDIPHASIYKVNMRAAATFAVGRILLAGDAAHVNNPLGGMGMNSGIHDAWAAALCIDAALGGTDADHVARLYGELRRDAALNHVQATAQRNYDSMREDDDAEREARAESLSAMDRELLDKREHLRRAAMFTSLRITLGRLARELHAVREGDRPAGRRLSEMLCHGPVLAPGAHDGVTVRAVEQAGFAAAYVSGSAVSAVALGRPDLGYLGLAEMAEQVRRMASTSDLPLIVDGDTGYGGVLQVGEAVTRLEQAGAAAVQFEDQVAPKRCGHMSGRQVVPIEEMVAKVEMAVARRRSILVIARTDALAVEGLESALARVRAYAAAGADLVFVEGAYTEESLRAIRAAVPGTPLMVNLSEAGDHSALPPTRILQECGVALLIYPVAPILAAAQAAAQTYQAIRSTGRSDRTGTEWSRFTDLLGLSGQLAEAELLAASAALATSTRTGAPEGSIECCESPTEHL</sequence>
<reference evidence="3" key="1">
    <citation type="journal article" date="2019" name="Int. J. Syst. Evol. Microbiol.">
        <title>The Global Catalogue of Microorganisms (GCM) 10K type strain sequencing project: providing services to taxonomists for standard genome sequencing and annotation.</title>
        <authorList>
            <consortium name="The Broad Institute Genomics Platform"/>
            <consortium name="The Broad Institute Genome Sequencing Center for Infectious Disease"/>
            <person name="Wu L."/>
            <person name="Ma J."/>
        </authorList>
    </citation>
    <scope>NUCLEOTIDE SEQUENCE [LARGE SCALE GENOMIC DNA]</scope>
    <source>
        <strain evidence="3">JCM 10083</strain>
    </source>
</reference>
<dbReference type="PANTHER" id="PTHR42905">
    <property type="entry name" value="PHOSPHOENOLPYRUVATE CARBOXYLASE"/>
    <property type="match status" value="1"/>
</dbReference>
<dbReference type="PRINTS" id="PR00420">
    <property type="entry name" value="RNGMNOXGNASE"/>
</dbReference>
<dbReference type="PROSITE" id="PS00161">
    <property type="entry name" value="ISOCITRATE_LYASE"/>
    <property type="match status" value="1"/>
</dbReference>
<dbReference type="SUPFAM" id="SSF51621">
    <property type="entry name" value="Phosphoenolpyruvate/pyruvate domain"/>
    <property type="match status" value="1"/>
</dbReference>
<dbReference type="InterPro" id="IPR002938">
    <property type="entry name" value="FAD-bd"/>
</dbReference>
<organism evidence="2 3">
    <name type="scientific">Streptosporangium amethystogenes subsp. fukuiense</name>
    <dbReference type="NCBI Taxonomy" id="698418"/>
    <lineage>
        <taxon>Bacteria</taxon>
        <taxon>Bacillati</taxon>
        <taxon>Actinomycetota</taxon>
        <taxon>Actinomycetes</taxon>
        <taxon>Streptosporangiales</taxon>
        <taxon>Streptosporangiaceae</taxon>
        <taxon>Streptosporangium</taxon>
    </lineage>
</organism>
<evidence type="ECO:0000313" key="3">
    <source>
        <dbReference type="Proteomes" id="UP001596514"/>
    </source>
</evidence>
<dbReference type="Gene3D" id="3.30.70.2450">
    <property type="match status" value="1"/>
</dbReference>
<dbReference type="RefSeq" id="WP_343970459.1">
    <property type="nucleotide sequence ID" value="NZ_BAAAGK010000087.1"/>
</dbReference>
<keyword evidence="3" id="KW-1185">Reference proteome</keyword>
<dbReference type="Pfam" id="PF13714">
    <property type="entry name" value="PEP_mutase"/>
    <property type="match status" value="1"/>
</dbReference>
<comment type="caution">
    <text evidence="2">The sequence shown here is derived from an EMBL/GenBank/DDBJ whole genome shotgun (WGS) entry which is preliminary data.</text>
</comment>
<keyword evidence="2" id="KW-0560">Oxidoreductase</keyword>
<accession>A0ABW2T996</accession>
<dbReference type="InterPro" id="IPR018523">
    <property type="entry name" value="Isocitrate_lyase_ph_CS"/>
</dbReference>
<dbReference type="PANTHER" id="PTHR42905:SF5">
    <property type="entry name" value="CARBOXYVINYL-CARBOXYPHOSPHONATE PHOSPHORYLMUTASE, CHLOROPLASTIC"/>
    <property type="match status" value="1"/>
</dbReference>
<dbReference type="Proteomes" id="UP001596514">
    <property type="component" value="Unassembled WGS sequence"/>
</dbReference>
<dbReference type="EMBL" id="JBHTEE010000001">
    <property type="protein sequence ID" value="MFC7604682.1"/>
    <property type="molecule type" value="Genomic_DNA"/>
</dbReference>
<dbReference type="Pfam" id="PF01494">
    <property type="entry name" value="FAD_binding_3"/>
    <property type="match status" value="1"/>
</dbReference>
<keyword evidence="2" id="KW-0503">Monooxygenase</keyword>
<evidence type="ECO:0000259" key="1">
    <source>
        <dbReference type="Pfam" id="PF01494"/>
    </source>
</evidence>
<proteinExistence type="predicted"/>
<dbReference type="InterPro" id="IPR040442">
    <property type="entry name" value="Pyrv_kinase-like_dom_sf"/>
</dbReference>
<dbReference type="GO" id="GO:0004497">
    <property type="term" value="F:monooxygenase activity"/>
    <property type="evidence" value="ECO:0007669"/>
    <property type="project" value="UniProtKB-KW"/>
</dbReference>